<dbReference type="EMBL" id="JACMSC010000013">
    <property type="protein sequence ID" value="KAG6493461.1"/>
    <property type="molecule type" value="Genomic_DNA"/>
</dbReference>
<gene>
    <name evidence="1" type="ORF">ZIOFF_048447</name>
</gene>
<dbReference type="PANTHER" id="PTHR38925:SF1">
    <property type="entry name" value="PROTEIN, PUTATIVE-RELATED"/>
    <property type="match status" value="1"/>
</dbReference>
<dbReference type="Proteomes" id="UP000734854">
    <property type="component" value="Unassembled WGS sequence"/>
</dbReference>
<proteinExistence type="predicted"/>
<sequence length="110" mass="12290">MGAHLLIIGKLKLLGGSGGHSCFQLLASLLCPFVLKLPFVAARLPNSCIDLAVSIRFFLFRLGHVAMRRHYGRWQRAITHLHHRATGNGRRMQVLDPSDEMLTTISMLTL</sequence>
<keyword evidence="2" id="KW-1185">Reference proteome</keyword>
<accession>A0A8J5FZ95</accession>
<evidence type="ECO:0000313" key="1">
    <source>
        <dbReference type="EMBL" id="KAG6493461.1"/>
    </source>
</evidence>
<protein>
    <submittedName>
        <fullName evidence="1">Uncharacterized protein</fullName>
    </submittedName>
</protein>
<evidence type="ECO:0000313" key="2">
    <source>
        <dbReference type="Proteomes" id="UP000734854"/>
    </source>
</evidence>
<dbReference type="PANTHER" id="PTHR38925">
    <property type="entry name" value="PROTEIN, PUTATIVE-RELATED"/>
    <property type="match status" value="1"/>
</dbReference>
<comment type="caution">
    <text evidence="1">The sequence shown here is derived from an EMBL/GenBank/DDBJ whole genome shotgun (WGS) entry which is preliminary data.</text>
</comment>
<organism evidence="1 2">
    <name type="scientific">Zingiber officinale</name>
    <name type="common">Ginger</name>
    <name type="synonym">Amomum zingiber</name>
    <dbReference type="NCBI Taxonomy" id="94328"/>
    <lineage>
        <taxon>Eukaryota</taxon>
        <taxon>Viridiplantae</taxon>
        <taxon>Streptophyta</taxon>
        <taxon>Embryophyta</taxon>
        <taxon>Tracheophyta</taxon>
        <taxon>Spermatophyta</taxon>
        <taxon>Magnoliopsida</taxon>
        <taxon>Liliopsida</taxon>
        <taxon>Zingiberales</taxon>
        <taxon>Zingiberaceae</taxon>
        <taxon>Zingiber</taxon>
    </lineage>
</organism>
<reference evidence="1 2" key="1">
    <citation type="submission" date="2020-08" db="EMBL/GenBank/DDBJ databases">
        <title>Plant Genome Project.</title>
        <authorList>
            <person name="Zhang R.-G."/>
        </authorList>
    </citation>
    <scope>NUCLEOTIDE SEQUENCE [LARGE SCALE GENOMIC DNA]</scope>
    <source>
        <tissue evidence="1">Rhizome</tissue>
    </source>
</reference>
<name>A0A8J5FZ95_ZINOF</name>
<dbReference type="AlphaFoldDB" id="A0A8J5FZ95"/>